<reference evidence="8 9" key="1">
    <citation type="submission" date="2015-08" db="EMBL/GenBank/DDBJ databases">
        <authorList>
            <person name="Babu N.S."/>
            <person name="Beckwith C.J."/>
            <person name="Beseler K.G."/>
            <person name="Brison A."/>
            <person name="Carone J.V."/>
            <person name="Caskin T.P."/>
            <person name="Diamond M."/>
            <person name="Durham M.E."/>
            <person name="Foxe J.M."/>
            <person name="Go M."/>
            <person name="Henderson B.A."/>
            <person name="Jones I.B."/>
            <person name="McGettigan J.A."/>
            <person name="Micheletti S.J."/>
            <person name="Nasrallah M.E."/>
            <person name="Ortiz D."/>
            <person name="Piller C.R."/>
            <person name="Privatt S.R."/>
            <person name="Schneider S.L."/>
            <person name="Sharp S."/>
            <person name="Smith T.C."/>
            <person name="Stanton J.D."/>
            <person name="Ullery H.E."/>
            <person name="Wilson R.J."/>
            <person name="Serrano M.G."/>
            <person name="Buck G."/>
            <person name="Lee V."/>
            <person name="Wang Y."/>
            <person name="Carvalho R."/>
            <person name="Voegtly L."/>
            <person name="Shi R."/>
            <person name="Duckworth R."/>
            <person name="Johnson A."/>
            <person name="Loviza R."/>
            <person name="Walstead R."/>
            <person name="Shah Z."/>
            <person name="Kiflezghi M."/>
            <person name="Wade K."/>
            <person name="Ball S.L."/>
            <person name="Bradley K.W."/>
            <person name="Asai D.J."/>
            <person name="Bowman C.A."/>
            <person name="Russell D.A."/>
            <person name="Pope W.H."/>
            <person name="Jacobs-Sera D."/>
            <person name="Hendrix R.W."/>
            <person name="Hatfull G.F."/>
        </authorList>
    </citation>
    <scope>NUCLEOTIDE SEQUENCE [LARGE SCALE GENOMIC DNA]</scope>
    <source>
        <strain evidence="8 9">DSM 27648</strain>
    </source>
</reference>
<dbReference type="PANTHER" id="PTHR30329:SF21">
    <property type="entry name" value="LIPOPROTEIN YIAD-RELATED"/>
    <property type="match status" value="1"/>
</dbReference>
<comment type="subcellular location">
    <subcellularLocation>
        <location evidence="1">Cell outer membrane</location>
    </subcellularLocation>
</comment>
<dbReference type="SUPFAM" id="SSF103647">
    <property type="entry name" value="TSP type-3 repeat"/>
    <property type="match status" value="2"/>
</dbReference>
<dbReference type="GO" id="GO:0009279">
    <property type="term" value="C:cell outer membrane"/>
    <property type="evidence" value="ECO:0007669"/>
    <property type="project" value="UniProtKB-SubCell"/>
</dbReference>
<dbReference type="InterPro" id="IPR050330">
    <property type="entry name" value="Bact_OuterMem_StrucFunc"/>
</dbReference>
<dbReference type="InterPro" id="IPR036737">
    <property type="entry name" value="OmpA-like_sf"/>
</dbReference>
<dbReference type="GO" id="GO:0005509">
    <property type="term" value="F:calcium ion binding"/>
    <property type="evidence" value="ECO:0007669"/>
    <property type="project" value="InterPro"/>
</dbReference>
<dbReference type="STRING" id="1391654.AKJ09_05257"/>
<evidence type="ECO:0000256" key="5">
    <source>
        <dbReference type="SAM" id="MobiDB-lite"/>
    </source>
</evidence>
<name>A0A0K1PYI9_9BACT</name>
<evidence type="ECO:0000313" key="8">
    <source>
        <dbReference type="EMBL" id="AKU98593.1"/>
    </source>
</evidence>
<dbReference type="AlphaFoldDB" id="A0A0K1PYI9"/>
<dbReference type="EMBL" id="CP012333">
    <property type="protein sequence ID" value="AKU98593.1"/>
    <property type="molecule type" value="Genomic_DNA"/>
</dbReference>
<feature type="region of interest" description="Disordered" evidence="5">
    <location>
        <begin position="327"/>
        <end position="492"/>
    </location>
</feature>
<feature type="compositionally biased region" description="Acidic residues" evidence="5">
    <location>
        <begin position="424"/>
        <end position="434"/>
    </location>
</feature>
<feature type="compositionally biased region" description="Basic and acidic residues" evidence="5">
    <location>
        <begin position="394"/>
        <end position="419"/>
    </location>
</feature>
<feature type="region of interest" description="Disordered" evidence="5">
    <location>
        <begin position="620"/>
        <end position="641"/>
    </location>
</feature>
<dbReference type="PRINTS" id="PR01021">
    <property type="entry name" value="OMPADOMAIN"/>
</dbReference>
<feature type="compositionally biased region" description="Acidic residues" evidence="5">
    <location>
        <begin position="343"/>
        <end position="365"/>
    </location>
</feature>
<dbReference type="Pfam" id="PF00691">
    <property type="entry name" value="OmpA"/>
    <property type="match status" value="1"/>
</dbReference>
<dbReference type="SUPFAM" id="SSF103088">
    <property type="entry name" value="OmpA-like"/>
    <property type="match status" value="1"/>
</dbReference>
<feature type="compositionally biased region" description="Acidic residues" evidence="5">
    <location>
        <begin position="378"/>
        <end position="389"/>
    </location>
</feature>
<dbReference type="PATRIC" id="fig|1391654.3.peg.5331"/>
<dbReference type="InterPro" id="IPR028974">
    <property type="entry name" value="TSP_type-3_rpt"/>
</dbReference>
<gene>
    <name evidence="8" type="ORF">AKJ09_05257</name>
</gene>
<sequence length="641" mass="69590">MVARAALAALAALGGVLGATSRAEAQPKENAIPDSNGKGFDTHLFRPALDSKGFFSTNGTDILGKNDISFGLVIDYGRTLLRVEDKGQESPQLINHSFQGTFSFNYGIENILLVGLTLPFNLMSGQQQVNTAGEATSPGQWFTGQLDSQTLGFIAAHAKLRMLRVERGFGLALAAQVGVPVTDAFRNAGADPSVWFWPQLIGEKRFGSTGQFKIGANVGFRAHSPSDTVIDLKDGQFRDGNRLTYGLGASYRILEAVDLVGDTYATYLISDAASKVKPSNEVTGGLKIFVERNSYLMLGAGSRYTPGFEAANLRAFVGFIFEPSIGDRDGDGIKDDVDKCPDQPEDFDGFQDEDGCPDPDNDNDGILDKDDRCPNEPEDRDGDQDEDGCPEGSDGDRDGDGILDSKDKCPDDPEDKDGFQDQDGCPDPDNDQDGIPDKKDLCPNDPEDKDGFEDQDGCPDPDNDKDQIPDVVDKCPNEPETYNGFQDEDGCPDKGNVIIDDKNIVILKKIKFKTGSAEILPESNEILDAVATTITHHPEFTLVEIAGHADERAPDQYNLKLTQDRVNSVKTALVARKVPKEVLRSKGYGEYCPEDEGHNEAAWETNRRVEFKIVKTKDGPTGVELGCPNATKHGVKPDPVP</sequence>
<dbReference type="InterPro" id="IPR006664">
    <property type="entry name" value="OMP_bac"/>
</dbReference>
<keyword evidence="6" id="KW-0732">Signal</keyword>
<dbReference type="CDD" id="cd07185">
    <property type="entry name" value="OmpA_C-like"/>
    <property type="match status" value="1"/>
</dbReference>
<feature type="chain" id="PRO_5005466295" evidence="6">
    <location>
        <begin position="26"/>
        <end position="641"/>
    </location>
</feature>
<evidence type="ECO:0000256" key="4">
    <source>
        <dbReference type="PROSITE-ProRule" id="PRU00473"/>
    </source>
</evidence>
<evidence type="ECO:0000313" key="9">
    <source>
        <dbReference type="Proteomes" id="UP000064967"/>
    </source>
</evidence>
<keyword evidence="2 4" id="KW-0472">Membrane</keyword>
<evidence type="ECO:0000259" key="7">
    <source>
        <dbReference type="PROSITE" id="PS51123"/>
    </source>
</evidence>
<dbReference type="InterPro" id="IPR006665">
    <property type="entry name" value="OmpA-like"/>
</dbReference>
<dbReference type="Proteomes" id="UP000064967">
    <property type="component" value="Chromosome"/>
</dbReference>
<feature type="compositionally biased region" description="Basic and acidic residues" evidence="5">
    <location>
        <begin position="366"/>
        <end position="377"/>
    </location>
</feature>
<keyword evidence="3" id="KW-0998">Cell outer membrane</keyword>
<dbReference type="PANTHER" id="PTHR30329">
    <property type="entry name" value="STATOR ELEMENT OF FLAGELLAR MOTOR COMPLEX"/>
    <property type="match status" value="1"/>
</dbReference>
<evidence type="ECO:0000256" key="6">
    <source>
        <dbReference type="SAM" id="SignalP"/>
    </source>
</evidence>
<feature type="compositionally biased region" description="Basic and acidic residues" evidence="5">
    <location>
        <begin position="462"/>
        <end position="477"/>
    </location>
</feature>
<feature type="domain" description="OmpA-like" evidence="7">
    <location>
        <begin position="499"/>
        <end position="617"/>
    </location>
</feature>
<keyword evidence="9" id="KW-1185">Reference proteome</keyword>
<feature type="signal peptide" evidence="6">
    <location>
        <begin position="1"/>
        <end position="25"/>
    </location>
</feature>
<organism evidence="8 9">
    <name type="scientific">Labilithrix luteola</name>
    <dbReference type="NCBI Taxonomy" id="1391654"/>
    <lineage>
        <taxon>Bacteria</taxon>
        <taxon>Pseudomonadati</taxon>
        <taxon>Myxococcota</taxon>
        <taxon>Polyangia</taxon>
        <taxon>Polyangiales</taxon>
        <taxon>Labilitrichaceae</taxon>
        <taxon>Labilithrix</taxon>
    </lineage>
</organism>
<evidence type="ECO:0000256" key="3">
    <source>
        <dbReference type="ARBA" id="ARBA00023237"/>
    </source>
</evidence>
<evidence type="ECO:0000256" key="2">
    <source>
        <dbReference type="ARBA" id="ARBA00023136"/>
    </source>
</evidence>
<proteinExistence type="predicted"/>
<feature type="compositionally biased region" description="Basic and acidic residues" evidence="5">
    <location>
        <begin position="327"/>
        <end position="342"/>
    </location>
</feature>
<protein>
    <submittedName>
        <fullName evidence="8">Internalin, putative</fullName>
    </submittedName>
</protein>
<accession>A0A0K1PYI9</accession>
<dbReference type="Gene3D" id="4.10.1080.10">
    <property type="entry name" value="TSP type-3 repeat"/>
    <property type="match status" value="2"/>
</dbReference>
<dbReference type="PROSITE" id="PS51123">
    <property type="entry name" value="OMPA_2"/>
    <property type="match status" value="1"/>
</dbReference>
<feature type="compositionally biased region" description="Acidic residues" evidence="5">
    <location>
        <begin position="445"/>
        <end position="461"/>
    </location>
</feature>
<evidence type="ECO:0000256" key="1">
    <source>
        <dbReference type="ARBA" id="ARBA00004442"/>
    </source>
</evidence>
<dbReference type="KEGG" id="llu:AKJ09_05257"/>
<dbReference type="Gene3D" id="3.30.1330.60">
    <property type="entry name" value="OmpA-like domain"/>
    <property type="match status" value="1"/>
</dbReference>